<keyword evidence="2" id="KW-1185">Reference proteome</keyword>
<name>A0ABX0H0C7_9ACTN</name>
<protein>
    <recommendedName>
        <fullName evidence="3">DUF559 domain-containing protein</fullName>
    </recommendedName>
</protein>
<dbReference type="EMBL" id="JAANNP010000032">
    <property type="protein sequence ID" value="NHC15474.1"/>
    <property type="molecule type" value="Genomic_DNA"/>
</dbReference>
<proteinExistence type="predicted"/>
<comment type="caution">
    <text evidence="1">The sequence shown here is derived from an EMBL/GenBank/DDBJ whole genome shotgun (WGS) entry which is preliminary data.</text>
</comment>
<evidence type="ECO:0008006" key="3">
    <source>
        <dbReference type="Google" id="ProtNLM"/>
    </source>
</evidence>
<evidence type="ECO:0000313" key="2">
    <source>
        <dbReference type="Proteomes" id="UP000800981"/>
    </source>
</evidence>
<dbReference type="RefSeq" id="WP_166283906.1">
    <property type="nucleotide sequence ID" value="NZ_JAANNP010000032.1"/>
</dbReference>
<reference evidence="1 2" key="1">
    <citation type="submission" date="2020-03" db="EMBL/GenBank/DDBJ databases">
        <title>Two novel Motilibacter sp.</title>
        <authorList>
            <person name="Liu S."/>
        </authorList>
    </citation>
    <scope>NUCLEOTIDE SEQUENCE [LARGE SCALE GENOMIC DNA]</scope>
    <source>
        <strain evidence="1 2">E257</strain>
    </source>
</reference>
<accession>A0ABX0H0C7</accession>
<gene>
    <name evidence="1" type="ORF">G9H71_16975</name>
</gene>
<evidence type="ECO:0000313" key="1">
    <source>
        <dbReference type="EMBL" id="NHC15474.1"/>
    </source>
</evidence>
<dbReference type="Proteomes" id="UP000800981">
    <property type="component" value="Unassembled WGS sequence"/>
</dbReference>
<organism evidence="1 2">
    <name type="scientific">Motilibacter deserti</name>
    <dbReference type="NCBI Taxonomy" id="2714956"/>
    <lineage>
        <taxon>Bacteria</taxon>
        <taxon>Bacillati</taxon>
        <taxon>Actinomycetota</taxon>
        <taxon>Actinomycetes</taxon>
        <taxon>Motilibacterales</taxon>
        <taxon>Motilibacteraceae</taxon>
        <taxon>Motilibacter</taxon>
    </lineage>
</organism>
<sequence>MPLDELLALQDDVLTWDQAVDALGLSAVRWRVARGRWQHPARGVLVAHSGPLTTRQERWVDVLSAGRSAVLAGLTAAVEGGLRGYDDDRRWVLVPHGLKRSSTRPGLMVRSSTLLAAEHVQPGASPPRTRIARSLVDSATWGPSDTFARSVLHAGAQQRLVRASDLALVVAARKNTRRRALVAGTIADVAGGAHTLAEAEVPRLCRKAGLPEPGRQVRRKDRDGRVRWLDAAWPEWNLVLEVDGRGHLDISAWWDDMARDNALVLEGQRVLRFPSFMVREQPEVVAAAIEAALIQAGWSRRS</sequence>